<dbReference type="WBParaSite" id="SSLN_0000613201-mRNA-1">
    <property type="protein sequence ID" value="SSLN_0000613201-mRNA-1"/>
    <property type="gene ID" value="SSLN_0000613201"/>
</dbReference>
<keyword evidence="2" id="KW-1185">Reference proteome</keyword>
<protein>
    <submittedName>
        <fullName evidence="3">Inorganic diphosphatase</fullName>
    </submittedName>
</protein>
<evidence type="ECO:0000313" key="3">
    <source>
        <dbReference type="WBParaSite" id="SSLN_0000613201-mRNA-1"/>
    </source>
</evidence>
<evidence type="ECO:0000313" key="2">
    <source>
        <dbReference type="Proteomes" id="UP000275846"/>
    </source>
</evidence>
<sequence length="90" mass="10058">MPCDDRMIPQTWDFADAAAGRALVRQPKSFNPFYGSSLRNKLSSQLVSDFLPPSTEPGQKVVLPRVSPINLACYFIPDLDYTIILGRLTK</sequence>
<dbReference type="EMBL" id="UYSU01033473">
    <property type="protein sequence ID" value="VDL92326.1"/>
    <property type="molecule type" value="Genomic_DNA"/>
</dbReference>
<accession>A0A183SNZ1</accession>
<name>A0A183SNZ1_SCHSO</name>
<organism evidence="3">
    <name type="scientific">Schistocephalus solidus</name>
    <name type="common">Tapeworm</name>
    <dbReference type="NCBI Taxonomy" id="70667"/>
    <lineage>
        <taxon>Eukaryota</taxon>
        <taxon>Metazoa</taxon>
        <taxon>Spiralia</taxon>
        <taxon>Lophotrochozoa</taxon>
        <taxon>Platyhelminthes</taxon>
        <taxon>Cestoda</taxon>
        <taxon>Eucestoda</taxon>
        <taxon>Diphyllobothriidea</taxon>
        <taxon>Diphyllobothriidae</taxon>
        <taxon>Schistocephalus</taxon>
    </lineage>
</organism>
<reference evidence="3" key="1">
    <citation type="submission" date="2016-06" db="UniProtKB">
        <authorList>
            <consortium name="WormBaseParasite"/>
        </authorList>
    </citation>
    <scope>IDENTIFICATION</scope>
</reference>
<dbReference type="AlphaFoldDB" id="A0A183SNZ1"/>
<reference evidence="1 2" key="2">
    <citation type="submission" date="2018-11" db="EMBL/GenBank/DDBJ databases">
        <authorList>
            <consortium name="Pathogen Informatics"/>
        </authorList>
    </citation>
    <scope>NUCLEOTIDE SEQUENCE [LARGE SCALE GENOMIC DNA]</scope>
    <source>
        <strain evidence="1 2">NST_G2</strain>
    </source>
</reference>
<gene>
    <name evidence="1" type="ORF">SSLN_LOCUS5941</name>
</gene>
<proteinExistence type="predicted"/>
<dbReference type="Proteomes" id="UP000275846">
    <property type="component" value="Unassembled WGS sequence"/>
</dbReference>
<evidence type="ECO:0000313" key="1">
    <source>
        <dbReference type="EMBL" id="VDL92326.1"/>
    </source>
</evidence>